<dbReference type="PROSITE" id="PS51819">
    <property type="entry name" value="VOC"/>
    <property type="match status" value="1"/>
</dbReference>
<gene>
    <name evidence="2" type="ORF">SAMN04488087_0297</name>
</gene>
<feature type="domain" description="VOC" evidence="1">
    <location>
        <begin position="20"/>
        <end position="140"/>
    </location>
</feature>
<dbReference type="STRING" id="633813.SAMN04488087_0297"/>
<dbReference type="SUPFAM" id="SSF54593">
    <property type="entry name" value="Glyoxalase/Bleomycin resistance protein/Dihydroxybiphenyl dioxygenase"/>
    <property type="match status" value="1"/>
</dbReference>
<reference evidence="3" key="1">
    <citation type="submission" date="2016-11" db="EMBL/GenBank/DDBJ databases">
        <authorList>
            <person name="Varghese N."/>
            <person name="Submissions S."/>
        </authorList>
    </citation>
    <scope>NUCLEOTIDE SEQUENCE [LARGE SCALE GENOMIC DNA]</scope>
    <source>
        <strain evidence="3">DSM 22212</strain>
    </source>
</reference>
<dbReference type="InterPro" id="IPR004360">
    <property type="entry name" value="Glyas_Fos-R_dOase_dom"/>
</dbReference>
<dbReference type="Pfam" id="PF00903">
    <property type="entry name" value="Glyoxalase"/>
    <property type="match status" value="1"/>
</dbReference>
<evidence type="ECO:0000313" key="3">
    <source>
        <dbReference type="Proteomes" id="UP000185812"/>
    </source>
</evidence>
<evidence type="ECO:0000259" key="1">
    <source>
        <dbReference type="PROSITE" id="PS51819"/>
    </source>
</evidence>
<dbReference type="InterPro" id="IPR029068">
    <property type="entry name" value="Glyas_Bleomycin-R_OHBP_Dase"/>
</dbReference>
<proteinExistence type="predicted"/>
<dbReference type="RefSeq" id="WP_072714161.1">
    <property type="nucleotide sequence ID" value="NZ_FRAU01000001.1"/>
</dbReference>
<accession>A0A1M6PRY1</accession>
<organism evidence="2 3">
    <name type="scientific">Rhodothermus profundi</name>
    <dbReference type="NCBI Taxonomy" id="633813"/>
    <lineage>
        <taxon>Bacteria</taxon>
        <taxon>Pseudomonadati</taxon>
        <taxon>Rhodothermota</taxon>
        <taxon>Rhodothermia</taxon>
        <taxon>Rhodothermales</taxon>
        <taxon>Rhodothermaceae</taxon>
        <taxon>Rhodothermus</taxon>
    </lineage>
</organism>
<dbReference type="PANTHER" id="PTHR21366">
    <property type="entry name" value="GLYOXALASE FAMILY PROTEIN"/>
    <property type="match status" value="1"/>
</dbReference>
<evidence type="ECO:0000313" key="2">
    <source>
        <dbReference type="EMBL" id="SHK10703.1"/>
    </source>
</evidence>
<dbReference type="InterPro" id="IPR037523">
    <property type="entry name" value="VOC_core"/>
</dbReference>
<dbReference type="OrthoDB" id="5242400at2"/>
<dbReference type="InterPro" id="IPR050383">
    <property type="entry name" value="GlyoxalaseI/FosfomycinResist"/>
</dbReference>
<protein>
    <submittedName>
        <fullName evidence="2">Glyoxylase I family protein</fullName>
    </submittedName>
</protein>
<dbReference type="EMBL" id="FRAU01000001">
    <property type="protein sequence ID" value="SHK10703.1"/>
    <property type="molecule type" value="Genomic_DNA"/>
</dbReference>
<dbReference type="Proteomes" id="UP000185812">
    <property type="component" value="Unassembled WGS sequence"/>
</dbReference>
<keyword evidence="3" id="KW-1185">Reference proteome</keyword>
<name>A0A1M6PRY1_9BACT</name>
<sequence length="140" mass="15938">MQPTRSPDVKPTVNETLTVHLDHAAIMTTQLDAAVDFYTRFIGLHLRVIEEDPIRKGRRRALLTDANGREVLELIEMPELSHPTIPGRGGIHHLGFRLPPTDWHALRARLDAAGYPYQEVHQRLFVRDADGLVLEIEPLR</sequence>
<dbReference type="PANTHER" id="PTHR21366:SF14">
    <property type="entry name" value="GLYOXALASE DOMAIN-CONTAINING PROTEIN 5"/>
    <property type="match status" value="1"/>
</dbReference>
<dbReference type="AlphaFoldDB" id="A0A1M6PRY1"/>
<dbReference type="Gene3D" id="3.10.180.10">
    <property type="entry name" value="2,3-Dihydroxybiphenyl 1,2-Dioxygenase, domain 1"/>
    <property type="match status" value="1"/>
</dbReference>